<reference evidence="2" key="1">
    <citation type="submission" date="2023-05" db="EMBL/GenBank/DDBJ databases">
        <title>Nepenthes gracilis genome sequencing.</title>
        <authorList>
            <person name="Fukushima K."/>
        </authorList>
    </citation>
    <scope>NUCLEOTIDE SEQUENCE</scope>
    <source>
        <strain evidence="2">SING2019-196</strain>
    </source>
</reference>
<dbReference type="EMBL" id="BSYO01000022">
    <property type="protein sequence ID" value="GMH21035.1"/>
    <property type="molecule type" value="Genomic_DNA"/>
</dbReference>
<evidence type="ECO:0000256" key="1">
    <source>
        <dbReference type="SAM" id="MobiDB-lite"/>
    </source>
</evidence>
<dbReference type="AlphaFoldDB" id="A0AAD3T0A1"/>
<keyword evidence="3" id="KW-1185">Reference proteome</keyword>
<feature type="region of interest" description="Disordered" evidence="1">
    <location>
        <begin position="65"/>
        <end position="84"/>
    </location>
</feature>
<organism evidence="2 3">
    <name type="scientific">Nepenthes gracilis</name>
    <name type="common">Slender pitcher plant</name>
    <dbReference type="NCBI Taxonomy" id="150966"/>
    <lineage>
        <taxon>Eukaryota</taxon>
        <taxon>Viridiplantae</taxon>
        <taxon>Streptophyta</taxon>
        <taxon>Embryophyta</taxon>
        <taxon>Tracheophyta</taxon>
        <taxon>Spermatophyta</taxon>
        <taxon>Magnoliopsida</taxon>
        <taxon>eudicotyledons</taxon>
        <taxon>Gunneridae</taxon>
        <taxon>Pentapetalae</taxon>
        <taxon>Caryophyllales</taxon>
        <taxon>Nepenthaceae</taxon>
        <taxon>Nepenthes</taxon>
    </lineage>
</organism>
<evidence type="ECO:0000313" key="3">
    <source>
        <dbReference type="Proteomes" id="UP001279734"/>
    </source>
</evidence>
<proteinExistence type="predicted"/>
<comment type="caution">
    <text evidence="2">The sequence shown here is derived from an EMBL/GenBank/DDBJ whole genome shotgun (WGS) entry which is preliminary data.</text>
</comment>
<accession>A0AAD3T0A1</accession>
<sequence>MCIDTEHRTFTIIIPTINMVVENSITKDHPQGYPDRQGKVLTTPSPQQCLMCTTEIKSVGLRPSIPLRDSRSRQSHIENGAKQSNTSHSCWTLYVGDTVMLRPAFDGVEHLDSVFLYAAETHQMLLKVSASGDGESDACEVAELLLTLENSCCCIWCKFACRFFSLDKGAIEVQSPGFSLELKWQAC</sequence>
<gene>
    <name evidence="2" type="ORF">Nepgr_022877</name>
</gene>
<protein>
    <submittedName>
        <fullName evidence="2">Uncharacterized protein</fullName>
    </submittedName>
</protein>
<evidence type="ECO:0000313" key="2">
    <source>
        <dbReference type="EMBL" id="GMH21035.1"/>
    </source>
</evidence>
<dbReference type="Proteomes" id="UP001279734">
    <property type="component" value="Unassembled WGS sequence"/>
</dbReference>
<name>A0AAD3T0A1_NEPGR</name>